<dbReference type="EMBL" id="KF483846">
    <property type="protein sequence ID" value="AHC54881.1"/>
    <property type="molecule type" value="Genomic_DNA"/>
</dbReference>
<protein>
    <recommendedName>
        <fullName evidence="3">MORN repeat-containing protein</fullName>
    </recommendedName>
</protein>
<proteinExistence type="predicted"/>
<sequence>MQKFLKKSEVIPFSLVSQETPDPQDFLSLKTSSAYGYSYTALPDGTKHGMYHAKVEVYMGAFEERCDYSFGRLHGEFFYKQNYNFLPDKEIKGTFWEGKPHGEFFVGPNSTSFYEHGKLLRHTCLSKCPYLCSGNNSISSEKEWKWEGNDVVVFQKPFGEKDWDIVVRYTDVYFDEEKWTYLEYGKVGVFSNPIPDVQTKRVYAHSCIFEKGEGKNINKPVIIPYFLY</sequence>
<accession>V9SEZ0</accession>
<evidence type="ECO:0008006" key="3">
    <source>
        <dbReference type="Google" id="ProtNLM"/>
    </source>
</evidence>
<evidence type="ECO:0000313" key="1">
    <source>
        <dbReference type="EMBL" id="AHC54881.1"/>
    </source>
</evidence>
<dbReference type="Proteomes" id="UP000232615">
    <property type="component" value="Segment"/>
</dbReference>
<gene>
    <name evidence="1" type="ORF">TNS_ORF163</name>
</gene>
<evidence type="ECO:0000313" key="2">
    <source>
        <dbReference type="Proteomes" id="UP000232615"/>
    </source>
</evidence>
<reference evidence="1 2" key="1">
    <citation type="journal article" date="2014" name="Arch. Virol.">
        <title>Complete genome sequence of Tunisvirus, a new member of the proposed family Marseilleviridae.</title>
        <authorList>
            <person name="Aherfi S."/>
            <person name="Boughalmi M."/>
            <person name="Pagnier I."/>
            <person name="Fournous G."/>
            <person name="La Scola B."/>
            <person name="Raoult D."/>
            <person name="Colson P."/>
        </authorList>
    </citation>
    <scope>NUCLEOTIDE SEQUENCE [LARGE SCALE GENOMIC DNA]</scope>
    <source>
        <strain evidence="1 2">U484</strain>
    </source>
</reference>
<organism evidence="1 2">
    <name type="scientific">Tunisvirus fontaine2</name>
    <dbReference type="NCBI Taxonomy" id="1421067"/>
    <lineage>
        <taxon>Viruses</taxon>
        <taxon>Varidnaviria</taxon>
        <taxon>Bamfordvirae</taxon>
        <taxon>Nucleocytoviricota</taxon>
        <taxon>Megaviricetes</taxon>
        <taxon>Pimascovirales</taxon>
        <taxon>Pimascovirales incertae sedis</taxon>
        <taxon>Marseilleviridae</taxon>
        <taxon>Losannavirus</taxon>
        <taxon>Losannavirus tunisense</taxon>
    </lineage>
</organism>
<name>V9SEZ0_9VIRU</name>
<keyword evidence="2" id="KW-1185">Reference proteome</keyword>